<evidence type="ECO:0000256" key="6">
    <source>
        <dbReference type="ARBA" id="ARBA00023136"/>
    </source>
</evidence>
<dbReference type="AlphaFoldDB" id="A0A315YCN5"/>
<dbReference type="PANTHER" id="PTHR38596:SF1">
    <property type="entry name" value="UPF0114 PROTEIN YQHA"/>
    <property type="match status" value="1"/>
</dbReference>
<protein>
    <submittedName>
        <fullName evidence="8">Uncharacterized protein</fullName>
    </submittedName>
</protein>
<evidence type="ECO:0000313" key="8">
    <source>
        <dbReference type="EMBL" id="PWB88362.1"/>
    </source>
</evidence>
<keyword evidence="9" id="KW-1185">Reference proteome</keyword>
<evidence type="ECO:0000256" key="4">
    <source>
        <dbReference type="ARBA" id="ARBA00022692"/>
    </source>
</evidence>
<dbReference type="InterPro" id="IPR005134">
    <property type="entry name" value="UPF0114"/>
</dbReference>
<organism evidence="8 9">
    <name type="scientific">Methanobrevibacter thaueri</name>
    <dbReference type="NCBI Taxonomy" id="190975"/>
    <lineage>
        <taxon>Archaea</taxon>
        <taxon>Methanobacteriati</taxon>
        <taxon>Methanobacteriota</taxon>
        <taxon>Methanomada group</taxon>
        <taxon>Methanobacteria</taxon>
        <taxon>Methanobacteriales</taxon>
        <taxon>Methanobacteriaceae</taxon>
        <taxon>Methanobrevibacter</taxon>
    </lineage>
</organism>
<comment type="caution">
    <text evidence="8">The sequence shown here is derived from an EMBL/GenBank/DDBJ whole genome shotgun (WGS) entry which is preliminary data.</text>
</comment>
<keyword evidence="5 7" id="KW-1133">Transmembrane helix</keyword>
<comment type="subcellular location">
    <subcellularLocation>
        <location evidence="1">Cell membrane</location>
        <topology evidence="1">Multi-pass membrane protein</topology>
    </subcellularLocation>
</comment>
<evidence type="ECO:0000256" key="3">
    <source>
        <dbReference type="ARBA" id="ARBA00022475"/>
    </source>
</evidence>
<keyword evidence="6 7" id="KW-0472">Membrane</keyword>
<evidence type="ECO:0000313" key="9">
    <source>
        <dbReference type="Proteomes" id="UP000251717"/>
    </source>
</evidence>
<keyword evidence="4 7" id="KW-0812">Transmembrane</keyword>
<proteinExistence type="inferred from homology"/>
<evidence type="ECO:0000256" key="7">
    <source>
        <dbReference type="SAM" id="Phobius"/>
    </source>
</evidence>
<feature type="transmembrane region" description="Helical" evidence="7">
    <location>
        <begin position="18"/>
        <end position="40"/>
    </location>
</feature>
<dbReference type="PANTHER" id="PTHR38596">
    <property type="entry name" value="UPF0114 PROTEIN YQHA"/>
    <property type="match status" value="1"/>
</dbReference>
<accession>A0A315YCN5</accession>
<keyword evidence="3" id="KW-1003">Cell membrane</keyword>
<dbReference type="InterPro" id="IPR020761">
    <property type="entry name" value="UPF0114_bac"/>
</dbReference>
<evidence type="ECO:0000256" key="5">
    <source>
        <dbReference type="ARBA" id="ARBA00022989"/>
    </source>
</evidence>
<dbReference type="Proteomes" id="UP000251717">
    <property type="component" value="Unassembled WGS sequence"/>
</dbReference>
<name>A0A315YCN5_9EURY</name>
<dbReference type="GO" id="GO:0005886">
    <property type="term" value="C:plasma membrane"/>
    <property type="evidence" value="ECO:0007669"/>
    <property type="project" value="UniProtKB-SubCell"/>
</dbReference>
<evidence type="ECO:0000256" key="1">
    <source>
        <dbReference type="ARBA" id="ARBA00004651"/>
    </source>
</evidence>
<sequence length="136" mass="15282">MNVVDFVMIMSTLDYDEWIIQILELLDLSLLANLVLLVAFSGYENFVSKIDVAQDHVDRPSWMGSLDFSGLKLKIIGSIVAISLVELLQDFLHAGSLDPHMEFWRIALHLTFVFTGLVFAGMEVLADKRHEGGDLD</sequence>
<dbReference type="HAMAP" id="MF_00143">
    <property type="entry name" value="UPF0114"/>
    <property type="match status" value="1"/>
</dbReference>
<gene>
    <name evidence="8" type="ORF">MBBTH_00930</name>
</gene>
<reference evidence="8 9" key="1">
    <citation type="submission" date="2017-03" db="EMBL/GenBank/DDBJ databases">
        <title>Genome sequence of Methanobrevibacter thaueri.</title>
        <authorList>
            <person name="Poehlein A."/>
            <person name="Seedorf H."/>
            <person name="Daniel R."/>
        </authorList>
    </citation>
    <scope>NUCLEOTIDE SEQUENCE [LARGE SCALE GENOMIC DNA]</scope>
    <source>
        <strain evidence="8 9">DSM 11995</strain>
    </source>
</reference>
<feature type="transmembrane region" description="Helical" evidence="7">
    <location>
        <begin position="106"/>
        <end position="126"/>
    </location>
</feature>
<comment type="similarity">
    <text evidence="2">Belongs to the UPF0114 family.</text>
</comment>
<dbReference type="Pfam" id="PF03350">
    <property type="entry name" value="UPF0114"/>
    <property type="match status" value="1"/>
</dbReference>
<evidence type="ECO:0000256" key="2">
    <source>
        <dbReference type="ARBA" id="ARBA00005774"/>
    </source>
</evidence>
<dbReference type="EMBL" id="MZGS01000006">
    <property type="protein sequence ID" value="PWB88362.1"/>
    <property type="molecule type" value="Genomic_DNA"/>
</dbReference>